<evidence type="ECO:0000259" key="1">
    <source>
        <dbReference type="Pfam" id="PF02470"/>
    </source>
</evidence>
<dbReference type="RefSeq" id="WP_036545200.1">
    <property type="nucleotide sequence ID" value="NZ_JBKBNO010000004.1"/>
</dbReference>
<proteinExistence type="predicted"/>
<dbReference type="AlphaFoldDB" id="A0A063Y8R9"/>
<dbReference type="InterPro" id="IPR030970">
    <property type="entry name" value="ABC_MlaD"/>
</dbReference>
<name>A0A063Y8R9_9GAMM</name>
<dbReference type="Proteomes" id="UP000027318">
    <property type="component" value="Unassembled WGS sequence"/>
</dbReference>
<dbReference type="EMBL" id="JMSZ01000016">
    <property type="protein sequence ID" value="KDE40782.1"/>
    <property type="molecule type" value="Genomic_DNA"/>
</dbReference>
<evidence type="ECO:0000313" key="3">
    <source>
        <dbReference type="Proteomes" id="UP000027318"/>
    </source>
</evidence>
<dbReference type="PANTHER" id="PTHR33371:SF4">
    <property type="entry name" value="INTERMEMBRANE PHOSPHOLIPID TRANSPORT SYSTEM BINDING PROTEIN MLAD"/>
    <property type="match status" value="1"/>
</dbReference>
<dbReference type="GO" id="GO:0005548">
    <property type="term" value="F:phospholipid transporter activity"/>
    <property type="evidence" value="ECO:0007669"/>
    <property type="project" value="TreeGrafter"/>
</dbReference>
<dbReference type="InterPro" id="IPR003399">
    <property type="entry name" value="Mce/MlaD"/>
</dbReference>
<reference evidence="2 3" key="1">
    <citation type="journal article" date="2005" name="Int. J. Syst. Evol. Microbiol.">
        <title>Nitrincola lacisaponensis gen. nov., sp. nov., a novel alkaliphilic bacterium isolated from an alkaline, saline lake.</title>
        <authorList>
            <person name="Dimitriu P.A."/>
            <person name="Shukla S.K."/>
            <person name="Conradt J."/>
            <person name="Marquez M.C."/>
            <person name="Ventosa A."/>
            <person name="Maglia A."/>
            <person name="Peyton B.M."/>
            <person name="Pinkart H.C."/>
            <person name="Mormile M.R."/>
        </authorList>
    </citation>
    <scope>NUCLEOTIDE SEQUENCE [LARGE SCALE GENOMIC DNA]</scope>
    <source>
        <strain evidence="2 3">4CA</strain>
    </source>
</reference>
<keyword evidence="3" id="KW-1185">Reference proteome</keyword>
<protein>
    <submittedName>
        <fullName evidence="2">Putative ABC transporter, periplasmic component YrbD</fullName>
    </submittedName>
</protein>
<comment type="caution">
    <text evidence="2">The sequence shown here is derived from an EMBL/GenBank/DDBJ whole genome shotgun (WGS) entry which is preliminary data.</text>
</comment>
<dbReference type="Pfam" id="PF02470">
    <property type="entry name" value="MlaD"/>
    <property type="match status" value="1"/>
</dbReference>
<dbReference type="NCBIfam" id="TIGR04430">
    <property type="entry name" value="OM_asym_MlaD"/>
    <property type="match status" value="1"/>
</dbReference>
<dbReference type="STRING" id="267850.ADINL_1374"/>
<accession>A0A063Y8R9</accession>
<gene>
    <name evidence="2" type="ORF">ADINL_1374</name>
</gene>
<sequence>MRIRTVEISVGLFMLLGFAALIVLALNVSGLNLTPKSGGYKLYASFENIGGLTPRAKVSMSGVQIGEVRSIRLDPQMLMAEVEMEIFADVDFISTDSSAMILTSGLLGQQYIGIIPGGDMDVLSDGDFIFNTQSALVLEDLVGKFLMNQVSE</sequence>
<evidence type="ECO:0000313" key="2">
    <source>
        <dbReference type="EMBL" id="KDE40782.1"/>
    </source>
</evidence>
<dbReference type="GO" id="GO:0005543">
    <property type="term" value="F:phospholipid binding"/>
    <property type="evidence" value="ECO:0007669"/>
    <property type="project" value="TreeGrafter"/>
</dbReference>
<feature type="domain" description="Mce/MlaD" evidence="1">
    <location>
        <begin position="39"/>
        <end position="117"/>
    </location>
</feature>
<dbReference type="PANTHER" id="PTHR33371">
    <property type="entry name" value="INTERMEMBRANE PHOSPHOLIPID TRANSPORT SYSTEM BINDING PROTEIN MLAD-RELATED"/>
    <property type="match status" value="1"/>
</dbReference>
<dbReference type="PATRIC" id="fig|267850.7.peg.1369"/>
<dbReference type="InterPro" id="IPR052336">
    <property type="entry name" value="MlaD_Phospholipid_Transporter"/>
</dbReference>
<dbReference type="OrthoDB" id="9788420at2"/>
<organism evidence="2 3">
    <name type="scientific">Nitrincola lacisaponensis</name>
    <dbReference type="NCBI Taxonomy" id="267850"/>
    <lineage>
        <taxon>Bacteria</taxon>
        <taxon>Pseudomonadati</taxon>
        <taxon>Pseudomonadota</taxon>
        <taxon>Gammaproteobacteria</taxon>
        <taxon>Oceanospirillales</taxon>
        <taxon>Oceanospirillaceae</taxon>
        <taxon>Nitrincola</taxon>
    </lineage>
</organism>